<comment type="caution">
    <text evidence="2">The sequence shown here is derived from an EMBL/GenBank/DDBJ whole genome shotgun (WGS) entry which is preliminary data.</text>
</comment>
<reference evidence="2 3" key="1">
    <citation type="submission" date="2020-08" db="EMBL/GenBank/DDBJ databases">
        <authorList>
            <person name="Sun Q."/>
            <person name="Inoue M."/>
        </authorList>
    </citation>
    <scope>NUCLEOTIDE SEQUENCE [LARGE SCALE GENOMIC DNA]</scope>
    <source>
        <strain evidence="2 3">CCM 8938</strain>
    </source>
</reference>
<dbReference type="PANTHER" id="PTHR42841">
    <property type="entry name" value="AMINE OXIDASE"/>
    <property type="match status" value="1"/>
</dbReference>
<dbReference type="InterPro" id="IPR036188">
    <property type="entry name" value="FAD/NAD-bd_sf"/>
</dbReference>
<evidence type="ECO:0000313" key="2">
    <source>
        <dbReference type="EMBL" id="MBC6112968.1"/>
    </source>
</evidence>
<dbReference type="Gene3D" id="3.50.50.60">
    <property type="entry name" value="FAD/NAD(P)-binding domain"/>
    <property type="match status" value="1"/>
</dbReference>
<dbReference type="PRINTS" id="PR00420">
    <property type="entry name" value="RNGMNOXGNASE"/>
</dbReference>
<dbReference type="EMBL" id="JACRYL010000031">
    <property type="protein sequence ID" value="MBC6112968.1"/>
    <property type="molecule type" value="Genomic_DNA"/>
</dbReference>
<feature type="domain" description="Amine oxidase" evidence="1">
    <location>
        <begin position="15"/>
        <end position="411"/>
    </location>
</feature>
<proteinExistence type="predicted"/>
<dbReference type="SUPFAM" id="SSF51905">
    <property type="entry name" value="FAD/NAD(P)-binding domain"/>
    <property type="match status" value="1"/>
</dbReference>
<evidence type="ECO:0000313" key="3">
    <source>
        <dbReference type="Proteomes" id="UP000652755"/>
    </source>
</evidence>
<dbReference type="Proteomes" id="UP000652755">
    <property type="component" value="Unassembled WGS sequence"/>
</dbReference>
<evidence type="ECO:0000259" key="1">
    <source>
        <dbReference type="Pfam" id="PF01593"/>
    </source>
</evidence>
<dbReference type="InterPro" id="IPR002937">
    <property type="entry name" value="Amino_oxidase"/>
</dbReference>
<dbReference type="Pfam" id="PF01593">
    <property type="entry name" value="Amino_oxidase"/>
    <property type="match status" value="1"/>
</dbReference>
<sequence length="415" mass="46503">MESELIDVVIIGAGIAGLTAGKILKSAGKTIKIIEASDGVGGRVRTDHINGFLLDRGFQVLLTAYPETQKILDYKRLNLKVFKPGAIVLTENNIDILADPFREPSLLLKTLFSPIGNFTDKFKMLALKLKLHGLSIDKIFSKPETETFNYLNEFGFTTKIIEQFFRPFFSGIFLESDLRTSSRMFEFLFKMFSEGDTAVPENGMGMISDQLAESIAKDEFILNERIVSIQGHTVIGASGKVYHGKKILIATDALHVPWEFRDKVNIKGKQCLTYYYKGAKSEKNNDRIILNSAKNHLTNNIAFMDRISSSYAPNNQSLIAVTLKPSEADVFNRNADIKKELKQWYPETENWELIKTYSIPYALPENRSVINDLNKSKIKLAENCFICGDHLLNGSINAAIKSGRLAAEAILNNLT</sequence>
<gene>
    <name evidence="2" type="ORF">H7U22_21315</name>
</gene>
<name>A0ABR7KXW1_9SPHI</name>
<organism evidence="2 3">
    <name type="scientific">Pedobacter fastidiosus</name>
    <dbReference type="NCBI Taxonomy" id="2765361"/>
    <lineage>
        <taxon>Bacteria</taxon>
        <taxon>Pseudomonadati</taxon>
        <taxon>Bacteroidota</taxon>
        <taxon>Sphingobacteriia</taxon>
        <taxon>Sphingobacteriales</taxon>
        <taxon>Sphingobacteriaceae</taxon>
        <taxon>Pedobacter</taxon>
    </lineage>
</organism>
<protein>
    <submittedName>
        <fullName evidence="2">FAD-dependent oxidoreductase</fullName>
    </submittedName>
</protein>
<accession>A0ABR7KXW1</accession>
<dbReference type="RefSeq" id="WP_187073386.1">
    <property type="nucleotide sequence ID" value="NZ_JACRYL010000031.1"/>
</dbReference>
<keyword evidence="3" id="KW-1185">Reference proteome</keyword>